<evidence type="ECO:0000313" key="2">
    <source>
        <dbReference type="Proteomes" id="UP000828941"/>
    </source>
</evidence>
<comment type="caution">
    <text evidence="1">The sequence shown here is derived from an EMBL/GenBank/DDBJ whole genome shotgun (WGS) entry which is preliminary data.</text>
</comment>
<organism evidence="1 2">
    <name type="scientific">Bauhinia variegata</name>
    <name type="common">Purple orchid tree</name>
    <name type="synonym">Phanera variegata</name>
    <dbReference type="NCBI Taxonomy" id="167791"/>
    <lineage>
        <taxon>Eukaryota</taxon>
        <taxon>Viridiplantae</taxon>
        <taxon>Streptophyta</taxon>
        <taxon>Embryophyta</taxon>
        <taxon>Tracheophyta</taxon>
        <taxon>Spermatophyta</taxon>
        <taxon>Magnoliopsida</taxon>
        <taxon>eudicotyledons</taxon>
        <taxon>Gunneridae</taxon>
        <taxon>Pentapetalae</taxon>
        <taxon>rosids</taxon>
        <taxon>fabids</taxon>
        <taxon>Fabales</taxon>
        <taxon>Fabaceae</taxon>
        <taxon>Cercidoideae</taxon>
        <taxon>Cercideae</taxon>
        <taxon>Bauhiniinae</taxon>
        <taxon>Bauhinia</taxon>
    </lineage>
</organism>
<dbReference type="Proteomes" id="UP000828941">
    <property type="component" value="Chromosome 14"/>
</dbReference>
<reference evidence="1 2" key="1">
    <citation type="journal article" date="2022" name="DNA Res.">
        <title>Chromosomal-level genome assembly of the orchid tree Bauhinia variegata (Leguminosae; Cercidoideae) supports the allotetraploid origin hypothesis of Bauhinia.</title>
        <authorList>
            <person name="Zhong Y."/>
            <person name="Chen Y."/>
            <person name="Zheng D."/>
            <person name="Pang J."/>
            <person name="Liu Y."/>
            <person name="Luo S."/>
            <person name="Meng S."/>
            <person name="Qian L."/>
            <person name="Wei D."/>
            <person name="Dai S."/>
            <person name="Zhou R."/>
        </authorList>
    </citation>
    <scope>NUCLEOTIDE SEQUENCE [LARGE SCALE GENOMIC DNA]</scope>
    <source>
        <strain evidence="1">BV-YZ2020</strain>
    </source>
</reference>
<gene>
    <name evidence="1" type="ORF">L6164_036385</name>
</gene>
<keyword evidence="2" id="KW-1185">Reference proteome</keyword>
<sequence>MGGIVVGIVGIEGMFGSEVAGNGGKVTLGAVGKGGMLGRGGSVGFGRDGIVGNGGTLPSVGIGGKGGNLGKLGAAGLVVCRRWRAAVPVLMLEKQMAMAKAKMKDLQLAMAN</sequence>
<dbReference type="EMBL" id="CM039439">
    <property type="protein sequence ID" value="KAI4296427.1"/>
    <property type="molecule type" value="Genomic_DNA"/>
</dbReference>
<accession>A0ACB9KHN9</accession>
<name>A0ACB9KHN9_BAUVA</name>
<proteinExistence type="predicted"/>
<protein>
    <submittedName>
        <fullName evidence="1">Uncharacterized protein</fullName>
    </submittedName>
</protein>
<evidence type="ECO:0000313" key="1">
    <source>
        <dbReference type="EMBL" id="KAI4296427.1"/>
    </source>
</evidence>